<gene>
    <name evidence="7" type="ORF">B0T16DRAFT_495117</name>
</gene>
<proteinExistence type="predicted"/>
<evidence type="ECO:0000256" key="4">
    <source>
        <dbReference type="PROSITE-ProRule" id="PRU00023"/>
    </source>
</evidence>
<dbReference type="InterPro" id="IPR002110">
    <property type="entry name" value="Ankyrin_rpt"/>
</dbReference>
<sequence>MPGEPTIGDIILVLNLVAQAVTNYRNAPADIERQKKNAAKCIDELQRHESDDPELRGQVSNALETLRLIQTELDKLQSNTSGPWQKTKRLVALARHKHSNLNHLWGQLEGIKQDMILGYSRRQEIAERDKRTIKHLESISPYSQVIRNDALPGTYEWVFDLNEMEDWAMGSQRVLLFHGHPGTGKSTLLSFIADTIQERNKSDSKVGVAYIRPGDGSPNLKSTEDVLRAILRQLLEKESSKLPQNSESLKKDPKSWSQSQIQNCIQQCASRMSKIFLFIDAVDELEAIMDPGLLKDLIECQKQCEAYMILTSTSIDSLLQGYPKFEFRAHDDDISEYIQSEAPKLRQGLLQDSNHCLPPEVSKEMVDISNGLFLVIKLIMGEAKQQLSIAQLKNTLSEIRNITSGGKSDVLPNLYDYITNKFKGQKCEQAWDVIFWVLFSTRRLLSTELCSLFELSVGHNSGPSRCGSIPIEDVIYPCRGLMTMSPGSVGNRTGQLVHFSHRTVRDYMEKKINDAPKRHAAMVNSLIQVLTSFQYENAVYDYAVNNWYHHYLAAEPSRPLEHHIETLLRHDFCLDPQKDVVQLPSADSFGFSEVLHPARPVADHGPEAFPGIHVAAQFGLHQFLPSLSATKADINSKDLRGVTPLMRAVGNNHSEAVEWLLNKGADPAVYDCQLKSAIHYAVMGRCEASLGLLLRHGGAVMNTDVNNMTPIHHAVRVFHEGLHMLLGAGFSVDTPVTRCRYQLVRQHGSLIYEPVPDGSAVVNPQPKGQPVGLTPLHYAALLGHRSMVDRLLQSGADSSIASHQGETALHIAVACDLQAYSNTLYGHTDAWDDPSQRIESGLEQIASNMEPDDEEAQRFYDEELAYLTESRTAIVKSILDHKKTNPNSQEDLHGFSPLHLKCSPEWTALLLNAGAIPSSRDHHSRTPLHLACLDKTPERVKLLLNHGASVFDSDDQGRNAIHYAAYGGCLNTIKLILNAAQDGNGTIARSEDVRGRGPLHYLIKNSEFRGSDLSDALSVLLSNGADINGMDNEGATPLTIQFQHGCFFWINDKLFDDMLSGGASVTHTSANGKGLGHFYASSCHKMKKSVLERLASLGLDLKATDDCGRTILHDCSIGGSLTSDTLRYLVTEAGLDVRLRDQSGKSVLDCASESAKEAHDQDTFDCCRWRRTERLLDWWSKGEDVSGLDDDKALGECPSDLHIYEDLPYGRKEIGIVWN</sequence>
<dbReference type="SMART" id="SM00382">
    <property type="entry name" value="AAA"/>
    <property type="match status" value="1"/>
</dbReference>
<comment type="caution">
    <text evidence="7">The sequence shown here is derived from an EMBL/GenBank/DDBJ whole genome shotgun (WGS) entry which is preliminary data.</text>
</comment>
<evidence type="ECO:0000256" key="3">
    <source>
        <dbReference type="ARBA" id="ARBA00023043"/>
    </source>
</evidence>
<dbReference type="InterPro" id="IPR003593">
    <property type="entry name" value="AAA+_ATPase"/>
</dbReference>
<accession>A0AA39Y1G2</accession>
<feature type="repeat" description="ANK" evidence="4">
    <location>
        <begin position="771"/>
        <end position="803"/>
    </location>
</feature>
<evidence type="ECO:0000259" key="6">
    <source>
        <dbReference type="SMART" id="SM00382"/>
    </source>
</evidence>
<dbReference type="AlphaFoldDB" id="A0AA39Y1G2"/>
<evidence type="ECO:0000313" key="8">
    <source>
        <dbReference type="Proteomes" id="UP001174936"/>
    </source>
</evidence>
<dbReference type="PANTHER" id="PTHR24161:SF85">
    <property type="entry name" value="PALMITOYLTRANSFERASE HIP14"/>
    <property type="match status" value="1"/>
</dbReference>
<evidence type="ECO:0000313" key="7">
    <source>
        <dbReference type="EMBL" id="KAK0644252.1"/>
    </source>
</evidence>
<dbReference type="SUPFAM" id="SSF48403">
    <property type="entry name" value="Ankyrin repeat"/>
    <property type="match status" value="2"/>
</dbReference>
<feature type="repeat" description="ANK" evidence="4">
    <location>
        <begin position="640"/>
        <end position="672"/>
    </location>
</feature>
<keyword evidence="8" id="KW-1185">Reference proteome</keyword>
<name>A0AA39Y1G2_9PEZI</name>
<dbReference type="Proteomes" id="UP001174936">
    <property type="component" value="Unassembled WGS sequence"/>
</dbReference>
<dbReference type="EMBL" id="JAULSV010000005">
    <property type="protein sequence ID" value="KAK0644252.1"/>
    <property type="molecule type" value="Genomic_DNA"/>
</dbReference>
<dbReference type="InterPro" id="IPR056884">
    <property type="entry name" value="NPHP3-like_N"/>
</dbReference>
<dbReference type="PROSITE" id="PS50297">
    <property type="entry name" value="ANK_REP_REGION"/>
    <property type="match status" value="4"/>
</dbReference>
<dbReference type="InterPro" id="IPR027417">
    <property type="entry name" value="P-loop_NTPase"/>
</dbReference>
<dbReference type="GO" id="GO:0019706">
    <property type="term" value="F:protein-cysteine S-palmitoyltransferase activity"/>
    <property type="evidence" value="ECO:0007669"/>
    <property type="project" value="UniProtKB-EC"/>
</dbReference>
<reference evidence="7" key="1">
    <citation type="submission" date="2023-06" db="EMBL/GenBank/DDBJ databases">
        <title>Genome-scale phylogeny and comparative genomics of the fungal order Sordariales.</title>
        <authorList>
            <consortium name="Lawrence Berkeley National Laboratory"/>
            <person name="Hensen N."/>
            <person name="Bonometti L."/>
            <person name="Westerberg I."/>
            <person name="Brannstrom I.O."/>
            <person name="Guillou S."/>
            <person name="Cros-Aarteil S."/>
            <person name="Calhoun S."/>
            <person name="Haridas S."/>
            <person name="Kuo A."/>
            <person name="Mondo S."/>
            <person name="Pangilinan J."/>
            <person name="Riley R."/>
            <person name="Labutti K."/>
            <person name="Andreopoulos B."/>
            <person name="Lipzen A."/>
            <person name="Chen C."/>
            <person name="Yanf M."/>
            <person name="Daum C."/>
            <person name="Ng V."/>
            <person name="Clum A."/>
            <person name="Steindorff A."/>
            <person name="Ohm R."/>
            <person name="Martin F."/>
            <person name="Silar P."/>
            <person name="Natvig D."/>
            <person name="Lalanne C."/>
            <person name="Gautier V."/>
            <person name="Ament-Velasquez S.L."/>
            <person name="Kruys A."/>
            <person name="Hutchinson M.I."/>
            <person name="Powell A.J."/>
            <person name="Barry K."/>
            <person name="Miller A.N."/>
            <person name="Grigoriev I.V."/>
            <person name="Debuchy R."/>
            <person name="Gladieux P."/>
            <person name="Thoren M.H."/>
            <person name="Johannesson H."/>
        </authorList>
    </citation>
    <scope>NUCLEOTIDE SEQUENCE</scope>
    <source>
        <strain evidence="7">SMH2532-1</strain>
    </source>
</reference>
<dbReference type="EC" id="2.3.1.225" evidence="1"/>
<dbReference type="Pfam" id="PF24883">
    <property type="entry name" value="NPHP3_N"/>
    <property type="match status" value="1"/>
</dbReference>
<protein>
    <recommendedName>
        <fullName evidence="1">protein S-acyltransferase</fullName>
        <ecNumber evidence="1">2.3.1.225</ecNumber>
    </recommendedName>
</protein>
<dbReference type="InterPro" id="IPR036770">
    <property type="entry name" value="Ankyrin_rpt-contain_sf"/>
</dbReference>
<feature type="repeat" description="ANK" evidence="4">
    <location>
        <begin position="994"/>
        <end position="1032"/>
    </location>
</feature>
<dbReference type="PANTHER" id="PTHR24161">
    <property type="entry name" value="ANK_REP_REGION DOMAIN-CONTAINING PROTEIN-RELATED"/>
    <property type="match status" value="1"/>
</dbReference>
<evidence type="ECO:0000256" key="1">
    <source>
        <dbReference type="ARBA" id="ARBA00012210"/>
    </source>
</evidence>
<dbReference type="SMART" id="SM00248">
    <property type="entry name" value="ANK"/>
    <property type="match status" value="8"/>
</dbReference>
<dbReference type="Gene3D" id="3.40.50.300">
    <property type="entry name" value="P-loop containing nucleotide triphosphate hydrolases"/>
    <property type="match status" value="1"/>
</dbReference>
<dbReference type="SUPFAM" id="SSF52540">
    <property type="entry name" value="P-loop containing nucleoside triphosphate hydrolases"/>
    <property type="match status" value="1"/>
</dbReference>
<dbReference type="PROSITE" id="PS50088">
    <property type="entry name" value="ANK_REPEAT"/>
    <property type="match status" value="4"/>
</dbReference>
<dbReference type="Gene3D" id="1.25.40.20">
    <property type="entry name" value="Ankyrin repeat-containing domain"/>
    <property type="match status" value="2"/>
</dbReference>
<evidence type="ECO:0000256" key="5">
    <source>
        <dbReference type="SAM" id="Coils"/>
    </source>
</evidence>
<feature type="domain" description="AAA+ ATPase" evidence="6">
    <location>
        <begin position="171"/>
        <end position="335"/>
    </location>
</feature>
<keyword evidence="5" id="KW-0175">Coiled coil</keyword>
<keyword evidence="2" id="KW-0677">Repeat</keyword>
<keyword evidence="3 4" id="KW-0040">ANK repeat</keyword>
<dbReference type="Pfam" id="PF12796">
    <property type="entry name" value="Ank_2"/>
    <property type="match status" value="3"/>
</dbReference>
<feature type="repeat" description="ANK" evidence="4">
    <location>
        <begin position="923"/>
        <end position="955"/>
    </location>
</feature>
<dbReference type="PRINTS" id="PR01415">
    <property type="entry name" value="ANKYRIN"/>
</dbReference>
<organism evidence="7 8">
    <name type="scientific">Cercophora newfieldiana</name>
    <dbReference type="NCBI Taxonomy" id="92897"/>
    <lineage>
        <taxon>Eukaryota</taxon>
        <taxon>Fungi</taxon>
        <taxon>Dikarya</taxon>
        <taxon>Ascomycota</taxon>
        <taxon>Pezizomycotina</taxon>
        <taxon>Sordariomycetes</taxon>
        <taxon>Sordariomycetidae</taxon>
        <taxon>Sordariales</taxon>
        <taxon>Lasiosphaeriaceae</taxon>
        <taxon>Cercophora</taxon>
    </lineage>
</organism>
<evidence type="ECO:0000256" key="2">
    <source>
        <dbReference type="ARBA" id="ARBA00022737"/>
    </source>
</evidence>
<feature type="coiled-coil region" evidence="5">
    <location>
        <begin position="31"/>
        <end position="79"/>
    </location>
</feature>